<dbReference type="SUPFAM" id="SSF47616">
    <property type="entry name" value="GST C-terminal domain-like"/>
    <property type="match status" value="1"/>
</dbReference>
<keyword evidence="5" id="KW-0963">Cytoplasm</keyword>
<dbReference type="EMBL" id="VEPZ02000908">
    <property type="protein sequence ID" value="KAE8711816.1"/>
    <property type="molecule type" value="Genomic_DNA"/>
</dbReference>
<feature type="domain" description="GST C-terminal" evidence="7">
    <location>
        <begin position="91"/>
        <end position="214"/>
    </location>
</feature>
<comment type="similarity">
    <text evidence="3">Belongs to the GST superfamily. Tau family.</text>
</comment>
<dbReference type="Pfam" id="PF02798">
    <property type="entry name" value="GST_N"/>
    <property type="match status" value="1"/>
</dbReference>
<dbReference type="PROSITE" id="PS50404">
    <property type="entry name" value="GST_NTER"/>
    <property type="match status" value="1"/>
</dbReference>
<reference evidence="8" key="1">
    <citation type="submission" date="2019-09" db="EMBL/GenBank/DDBJ databases">
        <title>Draft genome information of white flower Hibiscus syriacus.</title>
        <authorList>
            <person name="Kim Y.-M."/>
        </authorList>
    </citation>
    <scope>NUCLEOTIDE SEQUENCE [LARGE SCALE GENOMIC DNA]</scope>
    <source>
        <strain evidence="8">YM2019G1</strain>
    </source>
</reference>
<dbReference type="Gene3D" id="3.40.30.10">
    <property type="entry name" value="Glutaredoxin"/>
    <property type="match status" value="1"/>
</dbReference>
<dbReference type="OrthoDB" id="4951845at2759"/>
<dbReference type="SUPFAM" id="SSF52833">
    <property type="entry name" value="Thioredoxin-like"/>
    <property type="match status" value="1"/>
</dbReference>
<evidence type="ECO:0000256" key="2">
    <source>
        <dbReference type="ARBA" id="ARBA00022679"/>
    </source>
</evidence>
<proteinExistence type="inferred from homology"/>
<dbReference type="GO" id="GO:0005829">
    <property type="term" value="C:cytosol"/>
    <property type="evidence" value="ECO:0007669"/>
    <property type="project" value="UniProtKB-SubCell"/>
</dbReference>
<evidence type="ECO:0000256" key="4">
    <source>
        <dbReference type="ARBA" id="ARBA00047960"/>
    </source>
</evidence>
<dbReference type="PANTHER" id="PTHR11260:SF615">
    <property type="entry name" value="GLUTATHIONE S-TRANSFERASE U17"/>
    <property type="match status" value="1"/>
</dbReference>
<dbReference type="GO" id="GO:0006749">
    <property type="term" value="P:glutathione metabolic process"/>
    <property type="evidence" value="ECO:0007669"/>
    <property type="project" value="InterPro"/>
</dbReference>
<evidence type="ECO:0000313" key="9">
    <source>
        <dbReference type="Proteomes" id="UP000436088"/>
    </source>
</evidence>
<dbReference type="InterPro" id="IPR040079">
    <property type="entry name" value="Glutathione_S-Trfase"/>
</dbReference>
<dbReference type="InterPro" id="IPR036282">
    <property type="entry name" value="Glutathione-S-Trfase_C_sf"/>
</dbReference>
<evidence type="ECO:0000256" key="5">
    <source>
        <dbReference type="RuleBase" id="RU369102"/>
    </source>
</evidence>
<organism evidence="8 9">
    <name type="scientific">Hibiscus syriacus</name>
    <name type="common">Rose of Sharon</name>
    <dbReference type="NCBI Taxonomy" id="106335"/>
    <lineage>
        <taxon>Eukaryota</taxon>
        <taxon>Viridiplantae</taxon>
        <taxon>Streptophyta</taxon>
        <taxon>Embryophyta</taxon>
        <taxon>Tracheophyta</taxon>
        <taxon>Spermatophyta</taxon>
        <taxon>Magnoliopsida</taxon>
        <taxon>eudicotyledons</taxon>
        <taxon>Gunneridae</taxon>
        <taxon>Pentapetalae</taxon>
        <taxon>rosids</taxon>
        <taxon>malvids</taxon>
        <taxon>Malvales</taxon>
        <taxon>Malvaceae</taxon>
        <taxon>Malvoideae</taxon>
        <taxon>Hibiscus</taxon>
    </lineage>
</organism>
<sequence length="215" mass="24105">MATGEVKVLSYWVSPFVMRTRIAFNIKCVKYELVGVNILEAKSELLLRSNPVHKRVPVLIHGHHQPICESLIIMQYIDDTWSSGPSILPSNPKERALVQFWAAYLDEKWFPAMKSILAHGEESTIAKLGEGLALMEETIKKCSKGKAFFGGDEIGYLDIAFGSLLGCLRVTEMLNGMKLLDEPNTPTLVSWADRFCSHAAVKDVMPHTHKIAKFF</sequence>
<dbReference type="GO" id="GO:0004364">
    <property type="term" value="F:glutathione transferase activity"/>
    <property type="evidence" value="ECO:0007669"/>
    <property type="project" value="UniProtKB-UniRule"/>
</dbReference>
<dbReference type="InterPro" id="IPR045073">
    <property type="entry name" value="Omega/Tau-like"/>
</dbReference>
<evidence type="ECO:0000256" key="1">
    <source>
        <dbReference type="ARBA" id="ARBA00022575"/>
    </source>
</evidence>
<evidence type="ECO:0000259" key="6">
    <source>
        <dbReference type="PROSITE" id="PS50404"/>
    </source>
</evidence>
<accession>A0A6A3B4U9</accession>
<dbReference type="CDD" id="cd03185">
    <property type="entry name" value="GST_C_Tau"/>
    <property type="match status" value="1"/>
</dbReference>
<dbReference type="SFLD" id="SFLDG01152">
    <property type="entry name" value="Main.3:_Omega-_and_Tau-like"/>
    <property type="match status" value="1"/>
</dbReference>
<feature type="domain" description="GST N-terminal" evidence="6">
    <location>
        <begin position="4"/>
        <end position="85"/>
    </location>
</feature>
<dbReference type="PROSITE" id="PS50405">
    <property type="entry name" value="GST_CTER"/>
    <property type="match status" value="1"/>
</dbReference>
<dbReference type="AlphaFoldDB" id="A0A6A3B4U9"/>
<keyword evidence="2 5" id="KW-0808">Transferase</keyword>
<keyword evidence="1" id="KW-0216">Detoxification</keyword>
<dbReference type="EC" id="2.5.1.18" evidence="5"/>
<dbReference type="SFLD" id="SFLDG00358">
    <property type="entry name" value="Main_(cytGST)"/>
    <property type="match status" value="1"/>
</dbReference>
<name>A0A6A3B4U9_HIBSY</name>
<dbReference type="FunFam" id="1.20.1050.10:FF:000016">
    <property type="entry name" value="Glutathione S-transferase U9"/>
    <property type="match status" value="1"/>
</dbReference>
<evidence type="ECO:0000313" key="8">
    <source>
        <dbReference type="EMBL" id="KAE8711816.1"/>
    </source>
</evidence>
<dbReference type="SFLD" id="SFLDS00019">
    <property type="entry name" value="Glutathione_Transferase_(cytos"/>
    <property type="match status" value="1"/>
</dbReference>
<comment type="caution">
    <text evidence="8">The sequence shown here is derived from an EMBL/GenBank/DDBJ whole genome shotgun (WGS) entry which is preliminary data.</text>
</comment>
<evidence type="ECO:0000259" key="7">
    <source>
        <dbReference type="PROSITE" id="PS50405"/>
    </source>
</evidence>
<comment type="function">
    <text evidence="5">Is involved in the conjugation of reduced glutathione to a wide number of exogenous and endogenous hydrophobic electrophiles.</text>
</comment>
<dbReference type="InterPro" id="IPR010987">
    <property type="entry name" value="Glutathione-S-Trfase_C-like"/>
</dbReference>
<protein>
    <recommendedName>
        <fullName evidence="5">Glutathione S-transferase</fullName>
        <ecNumber evidence="5">2.5.1.18</ecNumber>
    </recommendedName>
</protein>
<dbReference type="FunFam" id="3.40.30.10:FF:000044">
    <property type="entry name" value="Glutathione S-transferase GSTU6"/>
    <property type="match status" value="1"/>
</dbReference>
<dbReference type="Proteomes" id="UP000436088">
    <property type="component" value="Unassembled WGS sequence"/>
</dbReference>
<dbReference type="PANTHER" id="PTHR11260">
    <property type="entry name" value="GLUTATHIONE S-TRANSFERASE, GST, SUPERFAMILY, GST DOMAIN CONTAINING"/>
    <property type="match status" value="1"/>
</dbReference>
<dbReference type="Gene3D" id="1.20.1050.10">
    <property type="match status" value="1"/>
</dbReference>
<comment type="subcellular location">
    <subcellularLocation>
        <location evidence="5">Cytoplasm</location>
        <location evidence="5">Cytosol</location>
    </subcellularLocation>
</comment>
<evidence type="ECO:0000256" key="3">
    <source>
        <dbReference type="ARBA" id="ARBA00025743"/>
    </source>
</evidence>
<keyword evidence="9" id="KW-1185">Reference proteome</keyword>
<dbReference type="InterPro" id="IPR004045">
    <property type="entry name" value="Glutathione_S-Trfase_N"/>
</dbReference>
<dbReference type="GO" id="GO:0009407">
    <property type="term" value="P:toxin catabolic process"/>
    <property type="evidence" value="ECO:0007669"/>
    <property type="project" value="UniProtKB-ARBA"/>
</dbReference>
<dbReference type="InterPro" id="IPR045074">
    <property type="entry name" value="GST_C_Tau"/>
</dbReference>
<dbReference type="CDD" id="cd03058">
    <property type="entry name" value="GST_N_Tau"/>
    <property type="match status" value="1"/>
</dbReference>
<dbReference type="InterPro" id="IPR036249">
    <property type="entry name" value="Thioredoxin-like_sf"/>
</dbReference>
<gene>
    <name evidence="8" type="ORF">F3Y22_tig00110279pilonHSYRG00230</name>
</gene>
<comment type="catalytic activity">
    <reaction evidence="4 5">
        <text>RX + glutathione = an S-substituted glutathione + a halide anion + H(+)</text>
        <dbReference type="Rhea" id="RHEA:16437"/>
        <dbReference type="ChEBI" id="CHEBI:15378"/>
        <dbReference type="ChEBI" id="CHEBI:16042"/>
        <dbReference type="ChEBI" id="CHEBI:17792"/>
        <dbReference type="ChEBI" id="CHEBI:57925"/>
        <dbReference type="ChEBI" id="CHEBI:90779"/>
        <dbReference type="EC" id="2.5.1.18"/>
    </reaction>
</comment>